<dbReference type="NCBIfam" id="TIGR03990">
    <property type="entry name" value="Arch_GlmM"/>
    <property type="match status" value="1"/>
</dbReference>
<dbReference type="SUPFAM" id="SSF55957">
    <property type="entry name" value="Phosphoglucomutase, C-terminal domain"/>
    <property type="match status" value="1"/>
</dbReference>
<evidence type="ECO:0000259" key="9">
    <source>
        <dbReference type="Pfam" id="PF02878"/>
    </source>
</evidence>
<dbReference type="GO" id="GO:0000287">
    <property type="term" value="F:magnesium ion binding"/>
    <property type="evidence" value="ECO:0007669"/>
    <property type="project" value="InterPro"/>
</dbReference>
<feature type="domain" description="Alpha-D-phosphohexomutase alpha/beta/alpha" evidence="10">
    <location>
        <begin position="112"/>
        <end position="211"/>
    </location>
</feature>
<evidence type="ECO:0000313" key="12">
    <source>
        <dbReference type="EMBL" id="AXA37407.1"/>
    </source>
</evidence>
<dbReference type="Pfam" id="PF02879">
    <property type="entry name" value="PGM_PMM_II"/>
    <property type="match status" value="1"/>
</dbReference>
<dbReference type="GO" id="GO:0005829">
    <property type="term" value="C:cytosol"/>
    <property type="evidence" value="ECO:0007669"/>
    <property type="project" value="TreeGrafter"/>
</dbReference>
<keyword evidence="4 7" id="KW-0479">Metal-binding</keyword>
<dbReference type="AlphaFoldDB" id="A0A2Z4Y825"/>
<dbReference type="Proteomes" id="UP000262583">
    <property type="component" value="Chromosome"/>
</dbReference>
<dbReference type="GO" id="GO:0004615">
    <property type="term" value="F:phosphomannomutase activity"/>
    <property type="evidence" value="ECO:0007669"/>
    <property type="project" value="TreeGrafter"/>
</dbReference>
<dbReference type="Gene3D" id="3.40.120.10">
    <property type="entry name" value="Alpha-D-Glucose-1,6-Bisphosphate, subunit A, domain 3"/>
    <property type="match status" value="3"/>
</dbReference>
<dbReference type="Pfam" id="PF02878">
    <property type="entry name" value="PGM_PMM_I"/>
    <property type="match status" value="1"/>
</dbReference>
<dbReference type="InterPro" id="IPR005846">
    <property type="entry name" value="A-D-PHexomutase_a/b/a-III"/>
</dbReference>
<dbReference type="Gene3D" id="3.30.310.50">
    <property type="entry name" value="Alpha-D-phosphohexomutase, C-terminal domain"/>
    <property type="match status" value="1"/>
</dbReference>
<reference evidence="12 13" key="1">
    <citation type="submission" date="2018-05" db="EMBL/GenBank/DDBJ databases">
        <title>A metagenomic window into the 2 km-deep terrestrial subsurface aquifer revealed taxonomically and functionally diverse microbial community comprising novel uncultured bacterial lineages.</title>
        <authorList>
            <person name="Kadnikov V.V."/>
            <person name="Mardanov A.V."/>
            <person name="Beletsky A.V."/>
            <person name="Banks D."/>
            <person name="Pimenov N.V."/>
            <person name="Frank Y.A."/>
            <person name="Karnachuk O.V."/>
            <person name="Ravin N.V."/>
        </authorList>
    </citation>
    <scope>NUCLEOTIDE SEQUENCE [LARGE SCALE GENOMIC DNA]</scope>
    <source>
        <strain evidence="12">BY</strain>
    </source>
</reference>
<evidence type="ECO:0000256" key="5">
    <source>
        <dbReference type="ARBA" id="ARBA00022842"/>
    </source>
</evidence>
<comment type="cofactor">
    <cofactor evidence="1">
        <name>Mg(2+)</name>
        <dbReference type="ChEBI" id="CHEBI:18420"/>
    </cofactor>
</comment>
<dbReference type="SUPFAM" id="SSF53738">
    <property type="entry name" value="Phosphoglucomutase, first 3 domains"/>
    <property type="match status" value="3"/>
</dbReference>
<dbReference type="Pfam" id="PF02880">
    <property type="entry name" value="PGM_PMM_III"/>
    <property type="match status" value="1"/>
</dbReference>
<dbReference type="GO" id="GO:0006048">
    <property type="term" value="P:UDP-N-acetylglucosamine biosynthetic process"/>
    <property type="evidence" value="ECO:0007669"/>
    <property type="project" value="TreeGrafter"/>
</dbReference>
<accession>A0A2Z4Y825</accession>
<dbReference type="EMBL" id="CP030759">
    <property type="protein sequence ID" value="AXA37407.1"/>
    <property type="molecule type" value="Genomic_DNA"/>
</dbReference>
<feature type="domain" description="Alpha-D-phosphohexomutase C-terminal" evidence="8">
    <location>
        <begin position="347"/>
        <end position="399"/>
    </location>
</feature>
<evidence type="ECO:0000259" key="8">
    <source>
        <dbReference type="Pfam" id="PF00408"/>
    </source>
</evidence>
<evidence type="ECO:0000256" key="3">
    <source>
        <dbReference type="ARBA" id="ARBA00022553"/>
    </source>
</evidence>
<dbReference type="PANTHER" id="PTHR42946:SF1">
    <property type="entry name" value="PHOSPHOGLUCOMUTASE (ALPHA-D-GLUCOSE-1,6-BISPHOSPHATE-DEPENDENT)"/>
    <property type="match status" value="1"/>
</dbReference>
<protein>
    <submittedName>
        <fullName evidence="12">Phosphomannomutase/Phosphoglucosamine mutase</fullName>
    </submittedName>
</protein>
<dbReference type="PRINTS" id="PR00509">
    <property type="entry name" value="PGMPMM"/>
</dbReference>
<dbReference type="KEGG" id="schv:BRCON_2665"/>
<gene>
    <name evidence="12" type="ORF">BRCON_2665</name>
</gene>
<feature type="domain" description="Alpha-D-phosphohexomutase alpha/beta/alpha" evidence="9">
    <location>
        <begin position="2"/>
        <end position="93"/>
    </location>
</feature>
<dbReference type="GO" id="GO:0005975">
    <property type="term" value="P:carbohydrate metabolic process"/>
    <property type="evidence" value="ECO:0007669"/>
    <property type="project" value="InterPro"/>
</dbReference>
<dbReference type="InterPro" id="IPR005844">
    <property type="entry name" value="A-D-PHexomutase_a/b/a-I"/>
</dbReference>
<organism evidence="12 13">
    <name type="scientific">Sumerlaea chitinivorans</name>
    <dbReference type="NCBI Taxonomy" id="2250252"/>
    <lineage>
        <taxon>Bacteria</taxon>
        <taxon>Candidatus Sumerlaeota</taxon>
        <taxon>Candidatus Sumerlaeia</taxon>
        <taxon>Candidatus Sumerlaeales</taxon>
        <taxon>Candidatus Sumerlaeaceae</taxon>
        <taxon>Candidatus Sumerlaea</taxon>
    </lineage>
</organism>
<evidence type="ECO:0000256" key="4">
    <source>
        <dbReference type="ARBA" id="ARBA00022723"/>
    </source>
</evidence>
<evidence type="ECO:0000259" key="11">
    <source>
        <dbReference type="Pfam" id="PF02880"/>
    </source>
</evidence>
<dbReference type="InterPro" id="IPR005841">
    <property type="entry name" value="Alpha-D-phosphohexomutase_SF"/>
</dbReference>
<evidence type="ECO:0000256" key="1">
    <source>
        <dbReference type="ARBA" id="ARBA00001946"/>
    </source>
</evidence>
<evidence type="ECO:0000313" key="13">
    <source>
        <dbReference type="Proteomes" id="UP000262583"/>
    </source>
</evidence>
<dbReference type="Pfam" id="PF00408">
    <property type="entry name" value="PGM_PMM_IV"/>
    <property type="match status" value="1"/>
</dbReference>
<dbReference type="InterPro" id="IPR005845">
    <property type="entry name" value="A-D-PHexomutase_a/b/a-II"/>
</dbReference>
<dbReference type="PANTHER" id="PTHR42946">
    <property type="entry name" value="PHOSPHOHEXOSE MUTASE"/>
    <property type="match status" value="1"/>
</dbReference>
<keyword evidence="6" id="KW-0413">Isomerase</keyword>
<dbReference type="InterPro" id="IPR036900">
    <property type="entry name" value="A-D-PHexomutase_C_sf"/>
</dbReference>
<evidence type="ECO:0000256" key="2">
    <source>
        <dbReference type="ARBA" id="ARBA00010231"/>
    </source>
</evidence>
<name>A0A2Z4Y825_SUMC1</name>
<evidence type="ECO:0000259" key="10">
    <source>
        <dbReference type="Pfam" id="PF02879"/>
    </source>
</evidence>
<dbReference type="GO" id="GO:0008966">
    <property type="term" value="F:phosphoglucosamine mutase activity"/>
    <property type="evidence" value="ECO:0007669"/>
    <property type="project" value="InterPro"/>
</dbReference>
<dbReference type="InterPro" id="IPR016055">
    <property type="entry name" value="A-D-PHexomutase_a/b/a-I/II/III"/>
</dbReference>
<proteinExistence type="inferred from homology"/>
<evidence type="ECO:0000256" key="6">
    <source>
        <dbReference type="ARBA" id="ARBA00023235"/>
    </source>
</evidence>
<keyword evidence="3" id="KW-0597">Phosphoprotein</keyword>
<keyword evidence="5 7" id="KW-0460">Magnesium</keyword>
<dbReference type="GO" id="GO:0009252">
    <property type="term" value="P:peptidoglycan biosynthetic process"/>
    <property type="evidence" value="ECO:0007669"/>
    <property type="project" value="TreeGrafter"/>
</dbReference>
<dbReference type="InterPro" id="IPR016066">
    <property type="entry name" value="A-D-PHexomutase_CS"/>
</dbReference>
<dbReference type="InterPro" id="IPR024086">
    <property type="entry name" value="GlmM_arc-type"/>
</dbReference>
<evidence type="ECO:0000256" key="7">
    <source>
        <dbReference type="RuleBase" id="RU004326"/>
    </source>
</evidence>
<dbReference type="InterPro" id="IPR005843">
    <property type="entry name" value="A-D-PHexomutase_C"/>
</dbReference>
<feature type="domain" description="Alpha-D-phosphohexomutase alpha/beta/alpha" evidence="11">
    <location>
        <begin position="219"/>
        <end position="321"/>
    </location>
</feature>
<sequence>MGSDTRLSRHMMRHLAFAALESCGCKVYHIGLVPTPTVGLMVRELGASGGIAITASHNPAEWNAYKFFDEQGSFLSKEQNLRLLEIAQSGDFRRVNYRKLGRIEQIETAIERHVTRVVSQVNRDAIAARRFKVVADCVNGVGAVILPVLFEALGCEYELMYTNVDAEFPRNPEPLPENLTELGERVRARGADIGFAVDPDADRLAIVDEQGRPLGEERTVTLASAAVLERKKGPLVVNLSTTRAMDDVAAAAGVPLYRTPIGEAYVVGKIREVGALIGGEGNGGVIYPAVHCGRDAATGIGLILEALATKGLRISELNAQIPDYKMVKTKFSRGERNVAEILERMRREFADAQLVSEDGVKAVYRDSWVHLRPSGTEPVVRVFAEAPTLSAAQALVERVWQRVINSA</sequence>
<dbReference type="InterPro" id="IPR050060">
    <property type="entry name" value="Phosphoglucosamine_mutase"/>
</dbReference>
<comment type="similarity">
    <text evidence="2 7">Belongs to the phosphohexose mutase family.</text>
</comment>
<dbReference type="PROSITE" id="PS00710">
    <property type="entry name" value="PGM_PMM"/>
    <property type="match status" value="1"/>
</dbReference>